<reference evidence="2 3" key="1">
    <citation type="journal article" date="2023" name="BMC Biol.">
        <title>The compact genome of the sponge Oopsacas minuta (Hexactinellida) is lacking key metazoan core genes.</title>
        <authorList>
            <person name="Santini S."/>
            <person name="Schenkelaars Q."/>
            <person name="Jourda C."/>
            <person name="Duchesne M."/>
            <person name="Belahbib H."/>
            <person name="Rocher C."/>
            <person name="Selva M."/>
            <person name="Riesgo A."/>
            <person name="Vervoort M."/>
            <person name="Leys S.P."/>
            <person name="Kodjabachian L."/>
            <person name="Le Bivic A."/>
            <person name="Borchiellini C."/>
            <person name="Claverie J.M."/>
            <person name="Renard E."/>
        </authorList>
    </citation>
    <scope>NUCLEOTIDE SEQUENCE [LARGE SCALE GENOMIC DNA]</scope>
    <source>
        <strain evidence="2">SPO-2</strain>
    </source>
</reference>
<comment type="caution">
    <text evidence="2">The sequence shown here is derived from an EMBL/GenBank/DDBJ whole genome shotgun (WGS) entry which is preliminary data.</text>
</comment>
<organism evidence="2 3">
    <name type="scientific">Oopsacas minuta</name>
    <dbReference type="NCBI Taxonomy" id="111878"/>
    <lineage>
        <taxon>Eukaryota</taxon>
        <taxon>Metazoa</taxon>
        <taxon>Porifera</taxon>
        <taxon>Hexactinellida</taxon>
        <taxon>Hexasterophora</taxon>
        <taxon>Lyssacinosida</taxon>
        <taxon>Leucopsacidae</taxon>
        <taxon>Oopsacas</taxon>
    </lineage>
</organism>
<dbReference type="AlphaFoldDB" id="A0AAV7KNN4"/>
<feature type="domain" description="YTH" evidence="1">
    <location>
        <begin position="8"/>
        <end position="147"/>
    </location>
</feature>
<evidence type="ECO:0000313" key="3">
    <source>
        <dbReference type="Proteomes" id="UP001165289"/>
    </source>
</evidence>
<dbReference type="GO" id="GO:0003723">
    <property type="term" value="F:RNA binding"/>
    <property type="evidence" value="ECO:0007669"/>
    <property type="project" value="InterPro"/>
</dbReference>
<evidence type="ECO:0000259" key="1">
    <source>
        <dbReference type="Pfam" id="PF04146"/>
    </source>
</evidence>
<dbReference type="Proteomes" id="UP001165289">
    <property type="component" value="Unassembled WGS sequence"/>
</dbReference>
<dbReference type="InterPro" id="IPR018775">
    <property type="entry name" value="RlaP"/>
</dbReference>
<gene>
    <name evidence="2" type="ORF">LOD99_13472</name>
</gene>
<dbReference type="InterPro" id="IPR007275">
    <property type="entry name" value="YTH_domain"/>
</dbReference>
<name>A0AAV7KNN4_9METZ</name>
<dbReference type="Gene3D" id="3.10.590.10">
    <property type="entry name" value="ph1033 like domains"/>
    <property type="match status" value="1"/>
</dbReference>
<protein>
    <recommendedName>
        <fullName evidence="1">YTH domain-containing protein</fullName>
    </recommendedName>
</protein>
<dbReference type="PANTHER" id="PTHR34817">
    <property type="entry name" value="NUCLEOTIDYLTRANSFERASE"/>
    <property type="match status" value="1"/>
</dbReference>
<dbReference type="Pfam" id="PF04146">
    <property type="entry name" value="YTH"/>
    <property type="match status" value="1"/>
</dbReference>
<dbReference type="InterPro" id="IPR043519">
    <property type="entry name" value="NT_sf"/>
</dbReference>
<proteinExistence type="predicted"/>
<dbReference type="PANTHER" id="PTHR34817:SF1">
    <property type="entry name" value="NUCLEOTIDYLTRANSFERASE"/>
    <property type="match status" value="1"/>
</dbReference>
<evidence type="ECO:0000313" key="2">
    <source>
        <dbReference type="EMBL" id="KAI6661599.1"/>
    </source>
</evidence>
<dbReference type="CDD" id="cd21134">
    <property type="entry name" value="YTH"/>
    <property type="match status" value="1"/>
</dbReference>
<dbReference type="EMBL" id="JAKMXF010000011">
    <property type="protein sequence ID" value="KAI6661599.1"/>
    <property type="molecule type" value="Genomic_DNA"/>
</dbReference>
<dbReference type="Pfam" id="PF10127">
    <property type="entry name" value="RlaP"/>
    <property type="match status" value="1"/>
</dbReference>
<accession>A0AAV7KNN4</accession>
<keyword evidence="3" id="KW-1185">Reference proteome</keyword>
<dbReference type="SUPFAM" id="SSF81301">
    <property type="entry name" value="Nucleotidyltransferase"/>
    <property type="match status" value="1"/>
</dbReference>
<sequence length="432" mass="50681">MAENIQVSYFIAKCDNFESLIKCQESKIWACPRHEKSEKQPRDILLTAFNTSQVIIMFSVNASKGWQGYARLMTPPAETAVKKNNSMWYTFEVEWVVTFTSRFRNGLSFSMTEDIMIHEKENLKSLNKARNWETVNDAIGKNLCNLLDAQYKLSKENEQKVEARKMGYENPIFFKLSETDSTISSSALWERLTTHVKDYGRIMLACPFGSHRYNLHGENSDLDMFVVYIGDTEKCLSFHPPPLTIKNRTSEQPDFTLYELYRYCELLVTGDPRVVESLFLHNNSIHYAIDEYYQFVELRKNVLSRDVVRKYLSDACGNHGLKKLLQWEKQDNPPNKDKLYKVLYIVMRLLFHARQIALGEEIRVFFEEKSEEREFLLSIRRHECTYQVVKDRIELVRGEIDVLLKSDNCELKNSAYVNPIEQLMLSIRRKIC</sequence>